<dbReference type="EMBL" id="KR106191">
    <property type="protein sequence ID" value="AKP49121.1"/>
    <property type="molecule type" value="Genomic_DNA"/>
</dbReference>
<geneLocation type="plasmid" evidence="2">
    <name>pHS87b</name>
</geneLocation>
<protein>
    <submittedName>
        <fullName evidence="2">Uncharacterized protein</fullName>
    </submittedName>
</protein>
<sequence length="188" mass="19634">MKNIQERRSALTGSACPEKANDTSHQDQSASPDGYVAPQRTCRHVGDRQCIQVGDFGTAVAGERGHAMVGESGFALAGDRGTARAGDFGTAMVGEFGKAIAGDCGMASACDGGSARAGFRGIASAGFQGAVAAGEFGELRLTYWDSPSKRYRTAVGYIGEDGLLADTFYTLDSNHQFVPARPDQEVAR</sequence>
<organism evidence="2">
    <name type="scientific">Pseudomonas aeruginosa</name>
    <dbReference type="NCBI Taxonomy" id="287"/>
    <lineage>
        <taxon>Bacteria</taxon>
        <taxon>Pseudomonadati</taxon>
        <taxon>Pseudomonadota</taxon>
        <taxon>Gammaproteobacteria</taxon>
        <taxon>Pseudomonadales</taxon>
        <taxon>Pseudomonadaceae</taxon>
        <taxon>Pseudomonas</taxon>
    </lineage>
</organism>
<evidence type="ECO:0000256" key="1">
    <source>
        <dbReference type="SAM" id="MobiDB-lite"/>
    </source>
</evidence>
<feature type="region of interest" description="Disordered" evidence="1">
    <location>
        <begin position="1"/>
        <end position="36"/>
    </location>
</feature>
<name>A0A0G6BI67_PSEAI</name>
<accession>A0A0G6BI67</accession>
<keyword evidence="2" id="KW-0614">Plasmid</keyword>
<dbReference type="AlphaFoldDB" id="A0A0G6BI67"/>
<dbReference type="RefSeq" id="WP_033936499.1">
    <property type="nucleotide sequence ID" value="NZ_BSAM01000001.1"/>
</dbReference>
<reference evidence="2" key="1">
    <citation type="journal article" date="2016" name="PLoS ONE">
        <title>A Site-Specific Integrative Plasmid Found in Pseudomonas aeruginosa Clinical Isolate HS87 along with A Plasmid Carrying an Aminoglycoside-Resistant Gene.</title>
        <authorList>
            <person name="Bi D."/>
            <person name="Xie Y."/>
            <person name="Tai C."/>
            <person name="Jiang X."/>
            <person name="Zhang J."/>
            <person name="Harrison E.M."/>
            <person name="Jia S."/>
            <person name="Deng Z."/>
            <person name="Rajakumar K."/>
            <person name="Ou H.Y."/>
        </authorList>
    </citation>
    <scope>NUCLEOTIDE SEQUENCE</scope>
    <source>
        <strain evidence="2">HS87</strain>
        <plasmid evidence="2">pHS87b</plasmid>
    </source>
</reference>
<evidence type="ECO:0000313" key="2">
    <source>
        <dbReference type="EMBL" id="AKP49121.1"/>
    </source>
</evidence>
<proteinExistence type="predicted"/>
<dbReference type="PATRIC" id="fig|287.2659.peg.1457"/>